<dbReference type="EMBL" id="CP014135">
    <property type="protein sequence ID" value="AMB88389.1"/>
    <property type="molecule type" value="Genomic_DNA"/>
</dbReference>
<evidence type="ECO:0000313" key="3">
    <source>
        <dbReference type="Proteomes" id="UP000063229"/>
    </source>
</evidence>
<keyword evidence="3" id="KW-1185">Reference proteome</keyword>
<dbReference type="KEGG" id="pagb:AWM79_22675"/>
<evidence type="ECO:0000313" key="2">
    <source>
        <dbReference type="EMBL" id="AMB88389.1"/>
    </source>
</evidence>
<sequence>MALLVSLVFLLLLTLIGISSMQNANLQEKMFGSVKVRNESFQFAESALRVGETVVQASNYNPPVCSSTVRCAPPAEALNNAQPLSAGTNATSGVTWVAVTNGFYGIQKLGTTKDPVNVDAAGMEDGLSWTTYRITGVGNQGTSRTVLESIYVKK</sequence>
<dbReference type="Pfam" id="PF14341">
    <property type="entry name" value="PilX_N"/>
    <property type="match status" value="1"/>
</dbReference>
<proteinExistence type="predicted"/>
<gene>
    <name evidence="2" type="ORF">AWM79_22675</name>
</gene>
<dbReference type="Proteomes" id="UP000063229">
    <property type="component" value="Chromosome"/>
</dbReference>
<feature type="domain" description="Type 4 fimbrial biogenesis protein PilX N-terminal" evidence="1">
    <location>
        <begin position="1"/>
        <end position="49"/>
    </location>
</feature>
<evidence type="ECO:0000259" key="1">
    <source>
        <dbReference type="Pfam" id="PF14341"/>
    </source>
</evidence>
<dbReference type="STRING" id="46677.AWM79_22675"/>
<accession>A0A0X1T9D4</accession>
<dbReference type="InterPro" id="IPR025746">
    <property type="entry name" value="PilX_N_dom"/>
</dbReference>
<dbReference type="AlphaFoldDB" id="A0A0X1T9D4"/>
<reference evidence="3" key="1">
    <citation type="submission" date="2016-01" db="EMBL/GenBank/DDBJ databases">
        <authorList>
            <person name="Storey N.H."/>
            <person name="Neuman B.W."/>
        </authorList>
    </citation>
    <scope>NUCLEOTIDE SEQUENCE [LARGE SCALE GENOMIC DNA]</scope>
    <source>
        <strain evidence="3">NCPPB 2472</strain>
    </source>
</reference>
<protein>
    <submittedName>
        <fullName evidence="2">Pilus assembly protein PilX</fullName>
    </submittedName>
</protein>
<organism evidence="2 3">
    <name type="scientific">Pseudomonas agarici</name>
    <dbReference type="NCBI Taxonomy" id="46677"/>
    <lineage>
        <taxon>Bacteria</taxon>
        <taxon>Pseudomonadati</taxon>
        <taxon>Pseudomonadota</taxon>
        <taxon>Gammaproteobacteria</taxon>
        <taxon>Pseudomonadales</taxon>
        <taxon>Pseudomonadaceae</taxon>
        <taxon>Pseudomonas</taxon>
    </lineage>
</organism>
<name>A0A0X1T9D4_PSEAA</name>